<comment type="caution">
    <text evidence="2">The sequence shown here is derived from an EMBL/GenBank/DDBJ whole genome shotgun (WGS) entry which is preliminary data.</text>
</comment>
<dbReference type="RefSeq" id="WP_379839298.1">
    <property type="nucleotide sequence ID" value="NZ_JBHRYQ010000001.1"/>
</dbReference>
<protein>
    <submittedName>
        <fullName evidence="2">MbnP family protein</fullName>
    </submittedName>
</protein>
<keyword evidence="3" id="KW-1185">Reference proteome</keyword>
<feature type="domain" description="Copper-binding protein MbnP-like" evidence="1">
    <location>
        <begin position="28"/>
        <end position="235"/>
    </location>
</feature>
<proteinExistence type="predicted"/>
<evidence type="ECO:0000313" key="2">
    <source>
        <dbReference type="EMBL" id="MFC3812424.1"/>
    </source>
</evidence>
<organism evidence="2 3">
    <name type="scientific">Lacihabitans lacunae</name>
    <dbReference type="NCBI Taxonomy" id="1028214"/>
    <lineage>
        <taxon>Bacteria</taxon>
        <taxon>Pseudomonadati</taxon>
        <taxon>Bacteroidota</taxon>
        <taxon>Cytophagia</taxon>
        <taxon>Cytophagales</taxon>
        <taxon>Leadbetterellaceae</taxon>
        <taxon>Lacihabitans</taxon>
    </lineage>
</organism>
<evidence type="ECO:0000259" key="1">
    <source>
        <dbReference type="Pfam" id="PF20243"/>
    </source>
</evidence>
<dbReference type="Pfam" id="PF20243">
    <property type="entry name" value="MbnP"/>
    <property type="match status" value="1"/>
</dbReference>
<dbReference type="EMBL" id="JBHRYQ010000001">
    <property type="protein sequence ID" value="MFC3812424.1"/>
    <property type="molecule type" value="Genomic_DNA"/>
</dbReference>
<name>A0ABV7YYN5_9BACT</name>
<gene>
    <name evidence="2" type="ORF">ACFOOI_17320</name>
</gene>
<sequence>MKKIVLAFALVYTLFSCEKDEIGANDKNTLSLEFENLVGADPLVLNTKTYKNASNEDFTVSTFNFFVSNITLKKTDGTSLKLDNQYFLVKQSDPKSLAIELTDIPAGDYSSISYVVGVDSAKSTSDISQRTGVLDPASYGTDGMYWSWNSGYIFFKLEGSSNASTAPDKHFKYHIGGFGGMSAATANNLKTIEINLKNNPATVRSNIAPVVHISTDIMEVFGSSIKISNQNEIMSPTLGLTVSKNYQNMFSLEHVHNDKM</sequence>
<reference evidence="3" key="1">
    <citation type="journal article" date="2019" name="Int. J. Syst. Evol. Microbiol.">
        <title>The Global Catalogue of Microorganisms (GCM) 10K type strain sequencing project: providing services to taxonomists for standard genome sequencing and annotation.</title>
        <authorList>
            <consortium name="The Broad Institute Genomics Platform"/>
            <consortium name="The Broad Institute Genome Sequencing Center for Infectious Disease"/>
            <person name="Wu L."/>
            <person name="Ma J."/>
        </authorList>
    </citation>
    <scope>NUCLEOTIDE SEQUENCE [LARGE SCALE GENOMIC DNA]</scope>
    <source>
        <strain evidence="3">CECT 7956</strain>
    </source>
</reference>
<accession>A0ABV7YYN5</accession>
<dbReference type="PROSITE" id="PS51257">
    <property type="entry name" value="PROKAR_LIPOPROTEIN"/>
    <property type="match status" value="1"/>
</dbReference>
<dbReference type="Proteomes" id="UP001595616">
    <property type="component" value="Unassembled WGS sequence"/>
</dbReference>
<evidence type="ECO:0000313" key="3">
    <source>
        <dbReference type="Proteomes" id="UP001595616"/>
    </source>
</evidence>
<dbReference type="InterPro" id="IPR046863">
    <property type="entry name" value="MbnP-like_dom"/>
</dbReference>